<dbReference type="PROSITE" id="PS50851">
    <property type="entry name" value="CHEW"/>
    <property type="match status" value="1"/>
</dbReference>
<evidence type="ECO:0000313" key="2">
    <source>
        <dbReference type="EMBL" id="AWL05588.1"/>
    </source>
</evidence>
<dbReference type="KEGG" id="mtim:DIR46_14840"/>
<dbReference type="SUPFAM" id="SSF50341">
    <property type="entry name" value="CheW-like"/>
    <property type="match status" value="1"/>
</dbReference>
<protein>
    <submittedName>
        <fullName evidence="2">Chemotaxis protein CheW</fullName>
    </submittedName>
</protein>
<proteinExistence type="predicted"/>
<dbReference type="Proteomes" id="UP000245820">
    <property type="component" value="Chromosome"/>
</dbReference>
<reference evidence="2 3" key="1">
    <citation type="submission" date="2018-05" db="EMBL/GenBank/DDBJ databases">
        <title>Complete genome sequence of Massilia oculi sp. nov. CCUG 43427T (=DSM 26321T), the type strain of M. oculi, and comparison with genome sequences of other Massilia strains.</title>
        <authorList>
            <person name="Zhu B."/>
        </authorList>
    </citation>
    <scope>NUCLEOTIDE SEQUENCE [LARGE SCALE GENOMIC DNA]</scope>
    <source>
        <strain evidence="2 3">CCUG 43427</strain>
    </source>
</reference>
<feature type="domain" description="CheW-like" evidence="1">
    <location>
        <begin position="698"/>
        <end position="850"/>
    </location>
</feature>
<dbReference type="InterPro" id="IPR002545">
    <property type="entry name" value="CheW-lke_dom"/>
</dbReference>
<dbReference type="AlphaFoldDB" id="A0A2S2DJT9"/>
<dbReference type="OrthoDB" id="9814866at2"/>
<dbReference type="EMBL" id="CP029343">
    <property type="protein sequence ID" value="AWL05588.1"/>
    <property type="molecule type" value="Genomic_DNA"/>
</dbReference>
<name>A0A2S2DJT9_9BURK</name>
<dbReference type="InterPro" id="IPR036061">
    <property type="entry name" value="CheW-like_dom_sf"/>
</dbReference>
<organism evidence="2 3">
    <name type="scientific">Massilia oculi</name>
    <dbReference type="NCBI Taxonomy" id="945844"/>
    <lineage>
        <taxon>Bacteria</taxon>
        <taxon>Pseudomonadati</taxon>
        <taxon>Pseudomonadota</taxon>
        <taxon>Betaproteobacteria</taxon>
        <taxon>Burkholderiales</taxon>
        <taxon>Oxalobacteraceae</taxon>
        <taxon>Telluria group</taxon>
        <taxon>Massilia</taxon>
    </lineage>
</organism>
<gene>
    <name evidence="2" type="ORF">DIR46_14840</name>
</gene>
<sequence>MNQEPDTGLVENFLPYMQDVVKRQAALHELHQTWRLIEASAKMNCPLEARLLLPAVLATRTGLVQLERDLVANMVSEKVRQVTREAATRAQYALDLLVRNLFERTADVGFLAADLDLCRFLARLAAGDAPDREAARRRLVAYRDKYTVYDDIVLLAPEGAVLVRADAGATLERSSDPLVAATLAASGYVETFRASDLRPGAPHALLYSQAMRDPDSGAILGVLCLSFSFEHELDAIFKAYGGADRRANMVLLDADDRVVKSLDPLWIAPGVRVPVNLDGDLAPRLFAGREYLVATGISQGYQGYPGPPGWKAQVMVPLELAFRGAHPDAAAQLAPRMLQGLLSHAHTFSPALHALMSSVLGATQAIKRIVWNGKVTSSGAAAGIRSDRLDPVLDQITETGERSDAAFSQSIQGLYQTVLASSLQEADATAQLLVDMLDRSLYERANDCRWWALAGQLRQALADGDDPRQAETIGVLLGHINSLYTVYSRLFVYDRSGRIVAATGSQEVVGNRIASDTLGAVCGLRSEMDHYAEPFGASALYEGRPTFVYHAAIRHPERDATVVGGIGIVFDSAVELRNMLDSGVAGRADMQAFLVSPDGRVLCGTDPAWPVGTRLALDRSLLDAAARHGAARRIVEHAGHYCVAACARAAGYREFRADASREEPVLSVLLQSFGPVREEGELAALAGAEHVRSEHEHGRDYALFQLAGALMALDAAAVIEALPFARVKRTPPTDGARIGMLDVEADPGRPVGQVRRPGFVWVFDLARLVSGRARAPRADGQVILVRHGATTVGLLVDDVHSVQRFDPAASTPIGLAGDDAALAASLIKANGGALLIQELSAQRILERVCGAPVAA</sequence>
<accession>A0A2S2DJT9</accession>
<keyword evidence="3" id="KW-1185">Reference proteome</keyword>
<evidence type="ECO:0000313" key="3">
    <source>
        <dbReference type="Proteomes" id="UP000245820"/>
    </source>
</evidence>
<dbReference type="RefSeq" id="WP_109345923.1">
    <property type="nucleotide sequence ID" value="NZ_CP029343.1"/>
</dbReference>
<dbReference type="GO" id="GO:0007165">
    <property type="term" value="P:signal transduction"/>
    <property type="evidence" value="ECO:0007669"/>
    <property type="project" value="InterPro"/>
</dbReference>
<dbReference type="SMART" id="SM00260">
    <property type="entry name" value="CheW"/>
    <property type="match status" value="1"/>
</dbReference>
<dbReference type="Gene3D" id="2.40.50.180">
    <property type="entry name" value="CheA-289, Domain 4"/>
    <property type="match status" value="1"/>
</dbReference>
<evidence type="ECO:0000259" key="1">
    <source>
        <dbReference type="PROSITE" id="PS50851"/>
    </source>
</evidence>
<dbReference type="GO" id="GO:0006935">
    <property type="term" value="P:chemotaxis"/>
    <property type="evidence" value="ECO:0007669"/>
    <property type="project" value="InterPro"/>
</dbReference>
<dbReference type="Pfam" id="PF01584">
    <property type="entry name" value="CheW"/>
    <property type="match status" value="1"/>
</dbReference>